<name>A0A1M6GZL3_9FIRM</name>
<protein>
    <recommendedName>
        <fullName evidence="4">PQQ-like domain-containing protein</fullName>
    </recommendedName>
</protein>
<feature type="transmembrane region" description="Helical" evidence="1">
    <location>
        <begin position="17"/>
        <end position="36"/>
    </location>
</feature>
<proteinExistence type="predicted"/>
<dbReference type="EMBL" id="FQZP01000028">
    <property type="protein sequence ID" value="SHJ15354.1"/>
    <property type="molecule type" value="Genomic_DNA"/>
</dbReference>
<evidence type="ECO:0000256" key="1">
    <source>
        <dbReference type="SAM" id="Phobius"/>
    </source>
</evidence>
<evidence type="ECO:0000313" key="2">
    <source>
        <dbReference type="EMBL" id="SHJ15354.1"/>
    </source>
</evidence>
<accession>A0A1M6GZL3</accession>
<reference evidence="2 3" key="1">
    <citation type="submission" date="2016-11" db="EMBL/GenBank/DDBJ databases">
        <authorList>
            <person name="Varghese N."/>
            <person name="Submissions S."/>
        </authorList>
    </citation>
    <scope>NUCLEOTIDE SEQUENCE [LARGE SCALE GENOMIC DNA]</scope>
    <source>
        <strain evidence="2 3">DSM 19027</strain>
    </source>
</reference>
<evidence type="ECO:0008006" key="4">
    <source>
        <dbReference type="Google" id="ProtNLM"/>
    </source>
</evidence>
<evidence type="ECO:0000313" key="3">
    <source>
        <dbReference type="Proteomes" id="UP000324781"/>
    </source>
</evidence>
<keyword evidence="1" id="KW-0812">Transmembrane</keyword>
<dbReference type="RefSeq" id="WP_149678863.1">
    <property type="nucleotide sequence ID" value="NZ_FQZP01000028.1"/>
</dbReference>
<dbReference type="Proteomes" id="UP000324781">
    <property type="component" value="Unassembled WGS sequence"/>
</dbReference>
<keyword evidence="3" id="KW-1185">Reference proteome</keyword>
<keyword evidence="1" id="KW-0472">Membrane</keyword>
<gene>
    <name evidence="2" type="ORF">SAMN05444373_10285</name>
</gene>
<dbReference type="AlphaFoldDB" id="A0A1M6GZL3"/>
<dbReference type="InterPro" id="IPR043765">
    <property type="entry name" value="DUF5711"/>
</dbReference>
<sequence length="410" mass="45448">MQETKDEVQYRFHLRRFLAFILLVLAVILVALYSFFSINPLDIFRTGLDGTYRQMVDVMEASAQKVVEIPLDGTLTQSGLDTLTGNIIVGSISTVKCFDSAGNQLWYVPVSLKKPLIRTQGNDVLVADLGGRYLGVVRDGQILWDKTLDVDIVNAGIFENWILVITKSDQVGYKRILRAYSREGQEIVLRNISEYYPFAIFHYPQFDHTAFIVCGVDTQSLEATSLFEFLDLSMNQRGSIRDSAGREDLFVGALPLADARLLLYGEKDLICIGKDMGMIWRLDLESDYLTACANAQNGITVAAVLDGEILSREKRMQTSLKAIDSSGTTREWLVFDAEITQIKTSGRTIACAAGSEVYFLNDSGEVIDVYTSLSKVDSICLASESLAYVASGGKLVAVRVNVPKKFLGIF</sequence>
<dbReference type="Pfam" id="PF18975">
    <property type="entry name" value="DUF5711"/>
    <property type="match status" value="1"/>
</dbReference>
<keyword evidence="1" id="KW-1133">Transmembrane helix</keyword>
<organism evidence="2 3">
    <name type="scientific">Thermoclostridium caenicola</name>
    <dbReference type="NCBI Taxonomy" id="659425"/>
    <lineage>
        <taxon>Bacteria</taxon>
        <taxon>Bacillati</taxon>
        <taxon>Bacillota</taxon>
        <taxon>Clostridia</taxon>
        <taxon>Eubacteriales</taxon>
        <taxon>Oscillospiraceae</taxon>
        <taxon>Thermoclostridium</taxon>
    </lineage>
</organism>
<dbReference type="OrthoDB" id="1779345at2"/>